<dbReference type="AlphaFoldDB" id="A0A2H1EDX9"/>
<proteinExistence type="predicted"/>
<accession>A0A2H1EDX9</accession>
<dbReference type="Proteomes" id="UP000232412">
    <property type="component" value="Unassembled WGS sequence"/>
</dbReference>
<evidence type="ECO:0000313" key="3">
    <source>
        <dbReference type="Proteomes" id="UP000232412"/>
    </source>
</evidence>
<keyword evidence="1" id="KW-0472">Membrane</keyword>
<protein>
    <submittedName>
        <fullName evidence="2">Uncharacterized protein</fullName>
    </submittedName>
</protein>
<sequence length="1011" mass="108612">MISTNYSTTLSSTSSYVVLLQKIWLILVLSSSLLIQPMYLPNVKAYSDHPNLFVSAENSLFDNHFYGPMVVEVIVREDNTQLDQALGQPAVTVDGKNLQMVQGSDGNWYAFFANTDKAKQADQAALSGLPGQSVDFGVFCSGSTPSTVLGMDVSRTDGVAIPDSAGLSGTTQGTAGFNSCSGIPTAPSNQNNVVRNIPSLNTNSKVPVGQTGINQNVWPVIQLFTFSDNVRVEYDRSTGSQSVDLNYSDIPNVSLSLDRTGYPAGADVFATIHDAELSIDPTSQNSWTFNVGPNSATFYQAFSVSGKSASGSGLVNLLPYLSTLGFKDNGKLSMDTSDVVNLKTNSVQTSSSLNGVYNKLVTFIETGPHTGIFQSSYGSVSTIGILPNAPRSHSGSITYNLQSSSIVSGTSTTSLTVGNNQNQFGPGQRETITLTDNNQNINSNMIDQLDVFRSSAKIPTLKIGNPITLSSASNVQFYGNAGSLTVPSSVFDSNSLRLIIDTRTQSMTDFQKITLNLGISTQSLKDLLVDPSQSNSKGTNWVNYDLRSFQKQLGISSFSSTTMTLYFGSIGSSPVTIVTPGMIVTGNGLVQISDSAITSIESMPSGLPVFLEINFNTSGTFSNPTDTQPIVFDLFSFGASNNKQINNAIYRAELQETSPNSGVFSGTIEYAVINQLNQFDPNLIKSLSTFGDNIKFLVNTELTDSNAIHFSVLGTQSSAPVTVTSQNNLPTHTGVVTLDSNNYRIGSDVTITINDPDLATDSNSIVTYTSVNDPNSPALDTVGDNSGNILLEVWIKGFRFHQCTINGATTGGLASTGFTLTETGPGTGIFKGVFKMPSWICNQDGTGLMSPVGGTVQAWYHDFRDQYGRSVVIGSIVSPTTKTSTTSPSPYIPSAMPPKITKYTQINDQSGRPLLESPHVGQTIVFNSMFSNTNYQNSQKISYIVQIKDSNNKIVFLKWVDDYLVNYSTSESIQWIPTSSGTYTAEIYVWNGMDSLVPLVDQNQYAIKVVQ</sequence>
<dbReference type="EMBL" id="FRFC01000001">
    <property type="protein sequence ID" value="SHO42541.1"/>
    <property type="molecule type" value="Genomic_DNA"/>
</dbReference>
<keyword evidence="1" id="KW-1133">Transmembrane helix</keyword>
<organism evidence="2 3">
    <name type="scientific">Nitrosotalea sinensis</name>
    <dbReference type="NCBI Taxonomy" id="1499975"/>
    <lineage>
        <taxon>Archaea</taxon>
        <taxon>Nitrososphaerota</taxon>
        <taxon>Nitrososphaeria</taxon>
        <taxon>Nitrosotaleales</taxon>
        <taxon>Nitrosotaleaceae</taxon>
        <taxon>Nitrosotalea</taxon>
    </lineage>
</organism>
<keyword evidence="3" id="KW-1185">Reference proteome</keyword>
<evidence type="ECO:0000313" key="2">
    <source>
        <dbReference type="EMBL" id="SHO42541.1"/>
    </source>
</evidence>
<name>A0A2H1EDX9_9ARCH</name>
<gene>
    <name evidence="2" type="ORF">NSIN_10068</name>
</gene>
<reference evidence="3" key="1">
    <citation type="submission" date="2016-12" db="EMBL/GenBank/DDBJ databases">
        <authorList>
            <person name="Herbold C."/>
        </authorList>
    </citation>
    <scope>NUCLEOTIDE SEQUENCE [LARGE SCALE GENOMIC DNA]</scope>
</reference>
<evidence type="ECO:0000256" key="1">
    <source>
        <dbReference type="SAM" id="Phobius"/>
    </source>
</evidence>
<keyword evidence="1" id="KW-0812">Transmembrane</keyword>
<feature type="transmembrane region" description="Helical" evidence="1">
    <location>
        <begin position="16"/>
        <end position="35"/>
    </location>
</feature>